<dbReference type="Gene3D" id="4.10.240.10">
    <property type="entry name" value="Zn(2)-C6 fungal-type DNA-binding domain"/>
    <property type="match status" value="1"/>
</dbReference>
<dbReference type="PANTHER" id="PTHR37534:SF17">
    <property type="entry name" value="ZN(2)-C6 FUNGAL-TYPE DOMAIN-CONTAINING PROTEIN"/>
    <property type="match status" value="1"/>
</dbReference>
<reference evidence="8" key="1">
    <citation type="journal article" date="2015" name="Genome Announc.">
        <title>Draft genome sequence of the fungus Penicillium brasilianum MG11.</title>
        <authorList>
            <person name="Horn F."/>
            <person name="Linde J."/>
            <person name="Mattern D.J."/>
            <person name="Walther G."/>
            <person name="Guthke R."/>
            <person name="Brakhage A.A."/>
            <person name="Valiante V."/>
        </authorList>
    </citation>
    <scope>NUCLEOTIDE SEQUENCE [LARGE SCALE GENOMIC DNA]</scope>
    <source>
        <strain evidence="8">MG11</strain>
    </source>
</reference>
<dbReference type="SUPFAM" id="SSF57701">
    <property type="entry name" value="Zn2/Cys6 DNA-binding domain"/>
    <property type="match status" value="1"/>
</dbReference>
<dbReference type="OrthoDB" id="3251668at2759"/>
<sequence length="465" mass="52529">MPPKRQRTVQGSCWPCKQRRVKCDLIQPRCRRCILTGAKCSFDKILVRWNSRPTKGAPISYQTPASPPRLSLPKQIFDSTGLASGELKALDYFQAALWPLLSTATQPCPPPISLALESEPVLLAMCELAEAHRLLRQDNSAFHQQIISDKRSNCLGSVRKQLRECLSNNVSLSRVLVAVLLLYFLDGYIDCTEQSASTTSHQVGVRAIVEQLGGFSALLDESEKEIPHMLLSEFASTDLTRALLDDRPPSFPASIWLNIERGPVWWEKQTYGISLAAVFRTMAQLAFYRHSTQNGEEELDIEKVRDFERCLQPSFQVLNLDHFDCPEEDTVSRGELERVNQTITFTRAFQHSALIYLYRAVCGLPPRHKLVQQHVNFCMGCINAVSSSSKAHNCLIFPVYVVGAHSFTADHQKDILGKIDCIYRTIRFSSLLSIRAALEDLWQSEKQEDTWADMFTPLGRDVLVL</sequence>
<dbReference type="InterPro" id="IPR001138">
    <property type="entry name" value="Zn2Cys6_DnaBD"/>
</dbReference>
<dbReference type="AlphaFoldDB" id="A0A0F7THC6"/>
<dbReference type="SMART" id="SM00066">
    <property type="entry name" value="GAL4"/>
    <property type="match status" value="1"/>
</dbReference>
<comment type="subcellular location">
    <subcellularLocation>
        <location evidence="1">Nucleus</location>
    </subcellularLocation>
</comment>
<keyword evidence="5" id="KW-0539">Nucleus</keyword>
<evidence type="ECO:0000256" key="1">
    <source>
        <dbReference type="ARBA" id="ARBA00004123"/>
    </source>
</evidence>
<dbReference type="PROSITE" id="PS00463">
    <property type="entry name" value="ZN2_CY6_FUNGAL_1"/>
    <property type="match status" value="1"/>
</dbReference>
<accession>A0A0F7THC6</accession>
<dbReference type="GO" id="GO:0000976">
    <property type="term" value="F:transcription cis-regulatory region binding"/>
    <property type="evidence" value="ECO:0007669"/>
    <property type="project" value="TreeGrafter"/>
</dbReference>
<keyword evidence="2" id="KW-0805">Transcription regulation</keyword>
<evidence type="ECO:0000313" key="8">
    <source>
        <dbReference type="Proteomes" id="UP000042958"/>
    </source>
</evidence>
<evidence type="ECO:0000256" key="5">
    <source>
        <dbReference type="ARBA" id="ARBA00023242"/>
    </source>
</evidence>
<evidence type="ECO:0000256" key="3">
    <source>
        <dbReference type="ARBA" id="ARBA00023125"/>
    </source>
</evidence>
<dbReference type="GO" id="GO:0008270">
    <property type="term" value="F:zinc ion binding"/>
    <property type="evidence" value="ECO:0007669"/>
    <property type="project" value="InterPro"/>
</dbReference>
<keyword evidence="8" id="KW-1185">Reference proteome</keyword>
<dbReference type="EMBL" id="CDHK01000001">
    <property type="protein sequence ID" value="CEJ54398.1"/>
    <property type="molecule type" value="Genomic_DNA"/>
</dbReference>
<dbReference type="CDD" id="cd00067">
    <property type="entry name" value="GAL4"/>
    <property type="match status" value="1"/>
</dbReference>
<protein>
    <recommendedName>
        <fullName evidence="6">Zn(2)-C6 fungal-type domain-containing protein</fullName>
    </recommendedName>
</protein>
<feature type="domain" description="Zn(2)-C6 fungal-type" evidence="6">
    <location>
        <begin position="12"/>
        <end position="42"/>
    </location>
</feature>
<dbReference type="GO" id="GO:0045944">
    <property type="term" value="P:positive regulation of transcription by RNA polymerase II"/>
    <property type="evidence" value="ECO:0007669"/>
    <property type="project" value="TreeGrafter"/>
</dbReference>
<name>A0A0F7THC6_PENBI</name>
<dbReference type="GO" id="GO:0000981">
    <property type="term" value="F:DNA-binding transcription factor activity, RNA polymerase II-specific"/>
    <property type="evidence" value="ECO:0007669"/>
    <property type="project" value="InterPro"/>
</dbReference>
<dbReference type="Pfam" id="PF00172">
    <property type="entry name" value="Zn_clus"/>
    <property type="match status" value="1"/>
</dbReference>
<dbReference type="Proteomes" id="UP000042958">
    <property type="component" value="Unassembled WGS sequence"/>
</dbReference>
<dbReference type="GO" id="GO:0005634">
    <property type="term" value="C:nucleus"/>
    <property type="evidence" value="ECO:0007669"/>
    <property type="project" value="UniProtKB-SubCell"/>
</dbReference>
<evidence type="ECO:0000313" key="7">
    <source>
        <dbReference type="EMBL" id="CEJ54398.1"/>
    </source>
</evidence>
<dbReference type="InterPro" id="IPR021858">
    <property type="entry name" value="Fun_TF"/>
</dbReference>
<organism evidence="7 8">
    <name type="scientific">Penicillium brasilianum</name>
    <dbReference type="NCBI Taxonomy" id="104259"/>
    <lineage>
        <taxon>Eukaryota</taxon>
        <taxon>Fungi</taxon>
        <taxon>Dikarya</taxon>
        <taxon>Ascomycota</taxon>
        <taxon>Pezizomycotina</taxon>
        <taxon>Eurotiomycetes</taxon>
        <taxon>Eurotiomycetidae</taxon>
        <taxon>Eurotiales</taxon>
        <taxon>Aspergillaceae</taxon>
        <taxon>Penicillium</taxon>
    </lineage>
</organism>
<evidence type="ECO:0000259" key="6">
    <source>
        <dbReference type="PROSITE" id="PS50048"/>
    </source>
</evidence>
<evidence type="ECO:0000256" key="4">
    <source>
        <dbReference type="ARBA" id="ARBA00023163"/>
    </source>
</evidence>
<dbReference type="InterPro" id="IPR036864">
    <property type="entry name" value="Zn2-C6_fun-type_DNA-bd_sf"/>
</dbReference>
<dbReference type="PANTHER" id="PTHR37534">
    <property type="entry name" value="TRANSCRIPTIONAL ACTIVATOR PROTEIN UGA3"/>
    <property type="match status" value="1"/>
</dbReference>
<keyword evidence="4" id="KW-0804">Transcription</keyword>
<evidence type="ECO:0000256" key="2">
    <source>
        <dbReference type="ARBA" id="ARBA00023015"/>
    </source>
</evidence>
<dbReference type="Pfam" id="PF11951">
    <property type="entry name" value="Fungal_trans_2"/>
    <property type="match status" value="1"/>
</dbReference>
<keyword evidence="3" id="KW-0238">DNA-binding</keyword>
<dbReference type="PROSITE" id="PS50048">
    <property type="entry name" value="ZN2_CY6_FUNGAL_2"/>
    <property type="match status" value="1"/>
</dbReference>
<proteinExistence type="predicted"/>
<gene>
    <name evidence="7" type="ORF">PMG11_00712</name>
</gene>